<dbReference type="RefSeq" id="WP_252111488.1">
    <property type="nucleotide sequence ID" value="NZ_JAMSHT010000001.1"/>
</dbReference>
<evidence type="ECO:0000259" key="1">
    <source>
        <dbReference type="SMART" id="SM00959"/>
    </source>
</evidence>
<protein>
    <submittedName>
        <fullName evidence="2">Rho termination factor N-terminal domain-containing protein</fullName>
    </submittedName>
</protein>
<dbReference type="Pfam" id="PF23855">
    <property type="entry name" value="DUF7218"/>
    <property type="match status" value="1"/>
</dbReference>
<dbReference type="Proteomes" id="UP001155128">
    <property type="component" value="Unassembled WGS sequence"/>
</dbReference>
<dbReference type="InterPro" id="IPR011112">
    <property type="entry name" value="Rho-like_N"/>
</dbReference>
<name>A0A9X2J152_9SPHN</name>
<evidence type="ECO:0000313" key="2">
    <source>
        <dbReference type="EMBL" id="MCM8556359.1"/>
    </source>
</evidence>
<dbReference type="EMBL" id="JAMSHT010000001">
    <property type="protein sequence ID" value="MCM8556359.1"/>
    <property type="molecule type" value="Genomic_DNA"/>
</dbReference>
<organism evidence="2 3">
    <name type="scientific">Sphingomicrobium sediminis</name>
    <dbReference type="NCBI Taxonomy" id="2950949"/>
    <lineage>
        <taxon>Bacteria</taxon>
        <taxon>Pseudomonadati</taxon>
        <taxon>Pseudomonadota</taxon>
        <taxon>Alphaproteobacteria</taxon>
        <taxon>Sphingomonadales</taxon>
        <taxon>Sphingomonadaceae</taxon>
        <taxon>Sphingomicrobium</taxon>
    </lineage>
</organism>
<keyword evidence="3" id="KW-1185">Reference proteome</keyword>
<dbReference type="GO" id="GO:0006353">
    <property type="term" value="P:DNA-templated transcription termination"/>
    <property type="evidence" value="ECO:0007669"/>
    <property type="project" value="InterPro"/>
</dbReference>
<dbReference type="InterPro" id="IPR036269">
    <property type="entry name" value="Rho_N_sf"/>
</dbReference>
<comment type="caution">
    <text evidence="2">The sequence shown here is derived from an EMBL/GenBank/DDBJ whole genome shotgun (WGS) entry which is preliminary data.</text>
</comment>
<gene>
    <name evidence="2" type="ORF">NDO55_00815</name>
</gene>
<dbReference type="AlphaFoldDB" id="A0A9X2J152"/>
<feature type="domain" description="Rho termination factor-like N-terminal" evidence="1">
    <location>
        <begin position="42"/>
        <end position="78"/>
    </location>
</feature>
<evidence type="ECO:0000313" key="3">
    <source>
        <dbReference type="Proteomes" id="UP001155128"/>
    </source>
</evidence>
<dbReference type="InterPro" id="IPR055642">
    <property type="entry name" value="DUF7218"/>
</dbReference>
<accession>A0A9X2J152</accession>
<dbReference type="Pfam" id="PF07498">
    <property type="entry name" value="Rho_N"/>
    <property type="match status" value="1"/>
</dbReference>
<dbReference type="Gene3D" id="1.10.720.10">
    <property type="match status" value="1"/>
</dbReference>
<sequence length="79" mass="8907">MADSIKDDDTYEALRDEGYSKSKAAAIANAQANNSIDHDSTPLEDRTKDELYEQAQELDIEGRSDMNKDELIEAIRDKN</sequence>
<proteinExistence type="predicted"/>
<reference evidence="2" key="1">
    <citation type="submission" date="2022-06" db="EMBL/GenBank/DDBJ databases">
        <title>Sphingomicrobium sedimins sp. nov., a marine bacterium isolated from tidal flat.</title>
        <authorList>
            <person name="Kim C.-H."/>
            <person name="Yoo Y."/>
            <person name="Kim J.-J."/>
        </authorList>
    </citation>
    <scope>NUCLEOTIDE SEQUENCE</scope>
    <source>
        <strain evidence="2">GRR-S6-50</strain>
    </source>
</reference>
<dbReference type="SUPFAM" id="SSF68912">
    <property type="entry name" value="Rho N-terminal domain-like"/>
    <property type="match status" value="1"/>
</dbReference>
<dbReference type="SMART" id="SM00959">
    <property type="entry name" value="Rho_N"/>
    <property type="match status" value="1"/>
</dbReference>